<dbReference type="Proteomes" id="UP000834106">
    <property type="component" value="Chromosome 18"/>
</dbReference>
<dbReference type="GO" id="GO:0006355">
    <property type="term" value="P:regulation of DNA-templated transcription"/>
    <property type="evidence" value="ECO:0007669"/>
    <property type="project" value="InterPro"/>
</dbReference>
<dbReference type="AlphaFoldDB" id="A0AAD2A547"/>
<dbReference type="Pfam" id="PF00320">
    <property type="entry name" value="GATA"/>
    <property type="match status" value="1"/>
</dbReference>
<dbReference type="InterPro" id="IPR000679">
    <property type="entry name" value="Znf_GATA"/>
</dbReference>
<evidence type="ECO:0000256" key="9">
    <source>
        <dbReference type="PROSITE-ProRule" id="PRU00094"/>
    </source>
</evidence>
<sequence>MDVYGVTGMDDLLDLSSDEIFASSTATPTTHSDLHCHASSTAVAATATGCFDAPTADYYNFPDVFCVHSDDAAELEWLSNYMDDSITDCPANSITSAAAAFHGSSRRRNGAAAGTYTWSSTSPPNDNVNQRESSITSGYENAEKERRCTHCSSEKTPQWRTGPMGPKTLCNACGVRTKVPPHKDGHCLNFGPSQKRESQPGPTTANPKPPVAPAFHRSKRHHHKRDQTSQTLPPPKPPPPRNTTQPTPINTPPQQTHNRPRTQKENTTTKPSTDRNRRGKNLHRPKSGREKTPPPRRGERTRTPRSLEETERVAQGH</sequence>
<feature type="region of interest" description="Disordered" evidence="10">
    <location>
        <begin position="112"/>
        <end position="163"/>
    </location>
</feature>
<keyword evidence="13" id="KW-1185">Reference proteome</keyword>
<dbReference type="InterPro" id="IPR013088">
    <property type="entry name" value="Znf_NHR/GATA"/>
</dbReference>
<feature type="compositionally biased region" description="Basic residues" evidence="10">
    <location>
        <begin position="277"/>
        <end position="286"/>
    </location>
</feature>
<proteinExistence type="inferred from homology"/>
<organism evidence="12 13">
    <name type="scientific">Fraxinus pennsylvanica</name>
    <dbReference type="NCBI Taxonomy" id="56036"/>
    <lineage>
        <taxon>Eukaryota</taxon>
        <taxon>Viridiplantae</taxon>
        <taxon>Streptophyta</taxon>
        <taxon>Embryophyta</taxon>
        <taxon>Tracheophyta</taxon>
        <taxon>Spermatophyta</taxon>
        <taxon>Magnoliopsida</taxon>
        <taxon>eudicotyledons</taxon>
        <taxon>Gunneridae</taxon>
        <taxon>Pentapetalae</taxon>
        <taxon>asterids</taxon>
        <taxon>lamiids</taxon>
        <taxon>Lamiales</taxon>
        <taxon>Oleaceae</taxon>
        <taxon>Oleeae</taxon>
        <taxon>Fraxinus</taxon>
    </lineage>
</organism>
<evidence type="ECO:0000256" key="4">
    <source>
        <dbReference type="ARBA" id="ARBA00022833"/>
    </source>
</evidence>
<dbReference type="CDD" id="cd00202">
    <property type="entry name" value="ZnF_GATA"/>
    <property type="match status" value="1"/>
</dbReference>
<feature type="compositionally biased region" description="Polar residues" evidence="10">
    <location>
        <begin position="150"/>
        <end position="159"/>
    </location>
</feature>
<gene>
    <name evidence="12" type="ORF">FPE_LOCUS29037</name>
</gene>
<evidence type="ECO:0000313" key="13">
    <source>
        <dbReference type="Proteomes" id="UP000834106"/>
    </source>
</evidence>
<dbReference type="PROSITE" id="PS50114">
    <property type="entry name" value="GATA_ZN_FINGER_2"/>
    <property type="match status" value="1"/>
</dbReference>
<evidence type="ECO:0000256" key="2">
    <source>
        <dbReference type="ARBA" id="ARBA00022723"/>
    </source>
</evidence>
<accession>A0AAD2A547</accession>
<dbReference type="PROSITE" id="PS00344">
    <property type="entry name" value="GATA_ZN_FINGER_1"/>
    <property type="match status" value="1"/>
</dbReference>
<keyword evidence="7" id="KW-0010">Activator</keyword>
<feature type="compositionally biased region" description="Basic and acidic residues" evidence="10">
    <location>
        <begin position="287"/>
        <end position="317"/>
    </location>
</feature>
<dbReference type="Gene3D" id="3.30.50.10">
    <property type="entry name" value="Erythroid Transcription Factor GATA-1, subunit A"/>
    <property type="match status" value="1"/>
</dbReference>
<feature type="compositionally biased region" description="Basic residues" evidence="10">
    <location>
        <begin position="216"/>
        <end position="225"/>
    </location>
</feature>
<dbReference type="InterPro" id="IPR051140">
    <property type="entry name" value="GATA_TF"/>
</dbReference>
<feature type="compositionally biased region" description="Polar residues" evidence="10">
    <location>
        <begin position="116"/>
        <end position="139"/>
    </location>
</feature>
<dbReference type="GO" id="GO:0030154">
    <property type="term" value="P:cell differentiation"/>
    <property type="evidence" value="ECO:0007669"/>
    <property type="project" value="TreeGrafter"/>
</dbReference>
<evidence type="ECO:0000256" key="5">
    <source>
        <dbReference type="ARBA" id="ARBA00023015"/>
    </source>
</evidence>
<evidence type="ECO:0000256" key="3">
    <source>
        <dbReference type="ARBA" id="ARBA00022771"/>
    </source>
</evidence>
<dbReference type="SUPFAM" id="SSF57716">
    <property type="entry name" value="Glucocorticoid receptor-like (DNA-binding domain)"/>
    <property type="match status" value="1"/>
</dbReference>
<dbReference type="GO" id="GO:0005634">
    <property type="term" value="C:nucleus"/>
    <property type="evidence" value="ECO:0007669"/>
    <property type="project" value="TreeGrafter"/>
</dbReference>
<keyword evidence="6" id="KW-0238">DNA-binding</keyword>
<evidence type="ECO:0000256" key="8">
    <source>
        <dbReference type="ARBA" id="ARBA00023163"/>
    </source>
</evidence>
<name>A0AAD2A547_9LAMI</name>
<feature type="region of interest" description="Disordered" evidence="10">
    <location>
        <begin position="181"/>
        <end position="317"/>
    </location>
</feature>
<evidence type="ECO:0000259" key="11">
    <source>
        <dbReference type="PROSITE" id="PS50114"/>
    </source>
</evidence>
<dbReference type="PANTHER" id="PTHR45658">
    <property type="entry name" value="GATA TRANSCRIPTION FACTOR"/>
    <property type="match status" value="1"/>
</dbReference>
<dbReference type="SMART" id="SM00401">
    <property type="entry name" value="ZnF_GATA"/>
    <property type="match status" value="1"/>
</dbReference>
<protein>
    <recommendedName>
        <fullName evidence="11">GATA-type domain-containing protein</fullName>
    </recommendedName>
</protein>
<dbReference type="GO" id="GO:0043565">
    <property type="term" value="F:sequence-specific DNA binding"/>
    <property type="evidence" value="ECO:0007669"/>
    <property type="project" value="InterPro"/>
</dbReference>
<keyword evidence="8" id="KW-0804">Transcription</keyword>
<keyword evidence="3 9" id="KW-0863">Zinc-finger</keyword>
<evidence type="ECO:0000313" key="12">
    <source>
        <dbReference type="EMBL" id="CAI9781607.1"/>
    </source>
</evidence>
<keyword evidence="2" id="KW-0479">Metal-binding</keyword>
<reference evidence="12" key="1">
    <citation type="submission" date="2023-05" db="EMBL/GenBank/DDBJ databases">
        <authorList>
            <person name="Huff M."/>
        </authorList>
    </citation>
    <scope>NUCLEOTIDE SEQUENCE</scope>
</reference>
<feature type="compositionally biased region" description="Pro residues" evidence="10">
    <location>
        <begin position="232"/>
        <end position="241"/>
    </location>
</feature>
<feature type="domain" description="GATA-type" evidence="11">
    <location>
        <begin position="142"/>
        <end position="179"/>
    </location>
</feature>
<dbReference type="PANTHER" id="PTHR45658:SF18">
    <property type="entry name" value="PROTEIN GAT2"/>
    <property type="match status" value="1"/>
</dbReference>
<evidence type="ECO:0000256" key="6">
    <source>
        <dbReference type="ARBA" id="ARBA00023125"/>
    </source>
</evidence>
<evidence type="ECO:0000256" key="1">
    <source>
        <dbReference type="ARBA" id="ARBA00005694"/>
    </source>
</evidence>
<evidence type="ECO:0000256" key="10">
    <source>
        <dbReference type="SAM" id="MobiDB-lite"/>
    </source>
</evidence>
<dbReference type="GO" id="GO:0008270">
    <property type="term" value="F:zinc ion binding"/>
    <property type="evidence" value="ECO:0007669"/>
    <property type="project" value="UniProtKB-KW"/>
</dbReference>
<comment type="similarity">
    <text evidence="1">Belongs to the type IV zinc-finger family. Class A subfamily.</text>
</comment>
<feature type="compositionally biased region" description="Low complexity" evidence="10">
    <location>
        <begin position="242"/>
        <end position="256"/>
    </location>
</feature>
<dbReference type="EMBL" id="OU503053">
    <property type="protein sequence ID" value="CAI9781607.1"/>
    <property type="molecule type" value="Genomic_DNA"/>
</dbReference>
<keyword evidence="4" id="KW-0862">Zinc</keyword>
<keyword evidence="5" id="KW-0805">Transcription regulation</keyword>
<evidence type="ECO:0000256" key="7">
    <source>
        <dbReference type="ARBA" id="ARBA00023159"/>
    </source>
</evidence>